<dbReference type="EMBL" id="JAAPAO010000323">
    <property type="protein sequence ID" value="KAF4663220.1"/>
    <property type="molecule type" value="Genomic_DNA"/>
</dbReference>
<proteinExistence type="predicted"/>
<name>A0A7J6LWA1_PERCH</name>
<evidence type="ECO:0000313" key="2">
    <source>
        <dbReference type="Proteomes" id="UP000591131"/>
    </source>
</evidence>
<organism evidence="1 2">
    <name type="scientific">Perkinsus chesapeaki</name>
    <name type="common">Clam parasite</name>
    <name type="synonym">Perkinsus andrewsi</name>
    <dbReference type="NCBI Taxonomy" id="330153"/>
    <lineage>
        <taxon>Eukaryota</taxon>
        <taxon>Sar</taxon>
        <taxon>Alveolata</taxon>
        <taxon>Perkinsozoa</taxon>
        <taxon>Perkinsea</taxon>
        <taxon>Perkinsida</taxon>
        <taxon>Perkinsidae</taxon>
        <taxon>Perkinsus</taxon>
    </lineage>
</organism>
<gene>
    <name evidence="1" type="ORF">FOL47_005845</name>
</gene>
<evidence type="ECO:0000313" key="1">
    <source>
        <dbReference type="EMBL" id="KAF4663220.1"/>
    </source>
</evidence>
<comment type="caution">
    <text evidence="1">The sequence shown here is derived from an EMBL/GenBank/DDBJ whole genome shotgun (WGS) entry which is preliminary data.</text>
</comment>
<sequence>MIPVGEYCRRTYGPYVSKVVSSPSGTATVFLAGEIATVSILNSSYSVDSSSGLITFDALREVNSNTFPYISHEWTMYYDKSANFIKLVNDRMFMDFNRTECVRQTAELFQPELRKPLGKVREFPSLPGSSALAQDRSVKMNQLNTILVLSPLPHMMQC</sequence>
<keyword evidence="2" id="KW-1185">Reference proteome</keyword>
<dbReference type="Proteomes" id="UP000591131">
    <property type="component" value="Unassembled WGS sequence"/>
</dbReference>
<protein>
    <submittedName>
        <fullName evidence="1">Uncharacterized protein</fullName>
    </submittedName>
</protein>
<dbReference type="AlphaFoldDB" id="A0A7J6LWA1"/>
<reference evidence="1 2" key="1">
    <citation type="submission" date="2020-04" db="EMBL/GenBank/DDBJ databases">
        <title>Perkinsus chesapeaki whole genome sequence.</title>
        <authorList>
            <person name="Bogema D.R."/>
        </authorList>
    </citation>
    <scope>NUCLEOTIDE SEQUENCE [LARGE SCALE GENOMIC DNA]</scope>
    <source>
        <strain evidence="1">ATCC PRA-425</strain>
    </source>
</reference>
<accession>A0A7J6LWA1</accession>